<dbReference type="EMBL" id="AP021881">
    <property type="protein sequence ID" value="BBP00228.1"/>
    <property type="molecule type" value="Genomic_DNA"/>
</dbReference>
<name>A0A809S126_9PROT</name>
<feature type="domain" description="HTH lysR-type" evidence="5">
    <location>
        <begin position="3"/>
        <end position="60"/>
    </location>
</feature>
<dbReference type="AlphaFoldDB" id="A0A809S126"/>
<gene>
    <name evidence="6" type="ORF">SFSGTM_09360</name>
</gene>
<dbReference type="GO" id="GO:0000976">
    <property type="term" value="F:transcription cis-regulatory region binding"/>
    <property type="evidence" value="ECO:0007669"/>
    <property type="project" value="TreeGrafter"/>
</dbReference>
<evidence type="ECO:0000256" key="1">
    <source>
        <dbReference type="ARBA" id="ARBA00009437"/>
    </source>
</evidence>
<dbReference type="InterPro" id="IPR000847">
    <property type="entry name" value="LysR_HTH_N"/>
</dbReference>
<evidence type="ECO:0000256" key="4">
    <source>
        <dbReference type="ARBA" id="ARBA00023163"/>
    </source>
</evidence>
<proteinExistence type="inferred from homology"/>
<organism evidence="6 7">
    <name type="scientific">Sulfuriferula nivalis</name>
    <dbReference type="NCBI Taxonomy" id="2675298"/>
    <lineage>
        <taxon>Bacteria</taxon>
        <taxon>Pseudomonadati</taxon>
        <taxon>Pseudomonadota</taxon>
        <taxon>Betaproteobacteria</taxon>
        <taxon>Nitrosomonadales</taxon>
        <taxon>Sulfuricellaceae</taxon>
        <taxon>Sulfuriferula</taxon>
    </lineage>
</organism>
<dbReference type="InterPro" id="IPR036388">
    <property type="entry name" value="WH-like_DNA-bd_sf"/>
</dbReference>
<comment type="similarity">
    <text evidence="1">Belongs to the LysR transcriptional regulatory family.</text>
</comment>
<dbReference type="KEGG" id="sniv:SFSGTM_09360"/>
<keyword evidence="7" id="KW-1185">Reference proteome</keyword>
<evidence type="ECO:0000259" key="5">
    <source>
        <dbReference type="PROSITE" id="PS50931"/>
    </source>
</evidence>
<evidence type="ECO:0000256" key="2">
    <source>
        <dbReference type="ARBA" id="ARBA00023015"/>
    </source>
</evidence>
<dbReference type="Gene3D" id="3.40.190.10">
    <property type="entry name" value="Periplasmic binding protein-like II"/>
    <property type="match status" value="2"/>
</dbReference>
<dbReference type="SUPFAM" id="SSF53850">
    <property type="entry name" value="Periplasmic binding protein-like II"/>
    <property type="match status" value="1"/>
</dbReference>
<accession>A0A809S126</accession>
<evidence type="ECO:0000256" key="3">
    <source>
        <dbReference type="ARBA" id="ARBA00023125"/>
    </source>
</evidence>
<keyword evidence="4" id="KW-0804">Transcription</keyword>
<dbReference type="Gene3D" id="1.10.10.10">
    <property type="entry name" value="Winged helix-like DNA-binding domain superfamily/Winged helix DNA-binding domain"/>
    <property type="match status" value="1"/>
</dbReference>
<dbReference type="GO" id="GO:0003700">
    <property type="term" value="F:DNA-binding transcription factor activity"/>
    <property type="evidence" value="ECO:0007669"/>
    <property type="project" value="InterPro"/>
</dbReference>
<dbReference type="InterPro" id="IPR005119">
    <property type="entry name" value="LysR_subst-bd"/>
</dbReference>
<evidence type="ECO:0000313" key="7">
    <source>
        <dbReference type="Proteomes" id="UP000463939"/>
    </source>
</evidence>
<reference evidence="7" key="1">
    <citation type="submission" date="2019-11" db="EMBL/GenBank/DDBJ databases">
        <title>Isolation and characterization of a novel species in the genus Sulfuriferula.</title>
        <authorList>
            <person name="Mochizuki J."/>
            <person name="Kojima H."/>
            <person name="Fukui M."/>
        </authorList>
    </citation>
    <scope>NUCLEOTIDE SEQUENCE [LARGE SCALE GENOMIC DNA]</scope>
    <source>
        <strain evidence="7">SGTM</strain>
    </source>
</reference>
<keyword evidence="3" id="KW-0238">DNA-binding</keyword>
<dbReference type="InterPro" id="IPR036390">
    <property type="entry name" value="WH_DNA-bd_sf"/>
</dbReference>
<evidence type="ECO:0000313" key="6">
    <source>
        <dbReference type="EMBL" id="BBP00228.1"/>
    </source>
</evidence>
<protein>
    <submittedName>
        <fullName evidence="6">LysR family transcriptional regulator</fullName>
    </submittedName>
</protein>
<sequence length="298" mass="32124">MKLNLDHLVVIDAIATHGSFAAAAQILHRVPSALTYSVQKLEQDLSVQLFDRSGHRAVLTAAGVTLLRDGRYLLDAARELESRVQRIAAGVEVELRIAVSDLIDWQLLYVGLNAFYAQGFGTRLRVSTEVFGGCWDALVDGRADLVIGAPSDGPGGGGYVTHAMGVVDFVFAVAPDHPLADYPEPLQVVDIVKFRAVSAADSSRQLPARTSGLINGQDVLTVPHMTAKLLAQEAGLGVGYLPKALAMTAQANGRLVIKTVAEPKSSAQFFMAWNSHHHGLALAWLVDYWKSHPLWENA</sequence>
<dbReference type="Pfam" id="PF03466">
    <property type="entry name" value="LysR_substrate"/>
    <property type="match status" value="1"/>
</dbReference>
<dbReference type="PANTHER" id="PTHR30126:SF4">
    <property type="entry name" value="LYSR FAMILY TRANSCRIPTIONAL REGULATOR"/>
    <property type="match status" value="1"/>
</dbReference>
<dbReference type="PROSITE" id="PS50931">
    <property type="entry name" value="HTH_LYSR"/>
    <property type="match status" value="1"/>
</dbReference>
<keyword evidence="2" id="KW-0805">Transcription regulation</keyword>
<dbReference type="Pfam" id="PF00126">
    <property type="entry name" value="HTH_1"/>
    <property type="match status" value="1"/>
</dbReference>
<dbReference type="PANTHER" id="PTHR30126">
    <property type="entry name" value="HTH-TYPE TRANSCRIPTIONAL REGULATOR"/>
    <property type="match status" value="1"/>
</dbReference>
<dbReference type="SUPFAM" id="SSF46785">
    <property type="entry name" value="Winged helix' DNA-binding domain"/>
    <property type="match status" value="1"/>
</dbReference>
<dbReference type="Proteomes" id="UP000463939">
    <property type="component" value="Chromosome"/>
</dbReference>